<dbReference type="PROSITE" id="PS50850">
    <property type="entry name" value="MFS"/>
    <property type="match status" value="1"/>
</dbReference>
<evidence type="ECO:0000256" key="6">
    <source>
        <dbReference type="ARBA" id="ARBA00022989"/>
    </source>
</evidence>
<feature type="transmembrane region" description="Helical" evidence="9">
    <location>
        <begin position="374"/>
        <end position="396"/>
    </location>
</feature>
<keyword evidence="6 9" id="KW-1133">Transmembrane helix</keyword>
<feature type="transmembrane region" description="Helical" evidence="9">
    <location>
        <begin position="155"/>
        <end position="177"/>
    </location>
</feature>
<dbReference type="NCBIfam" id="TIGR00879">
    <property type="entry name" value="SP"/>
    <property type="match status" value="1"/>
</dbReference>
<feature type="transmembrane region" description="Helical" evidence="9">
    <location>
        <begin position="131"/>
        <end position="149"/>
    </location>
</feature>
<dbReference type="GO" id="GO:0016020">
    <property type="term" value="C:membrane"/>
    <property type="evidence" value="ECO:0007669"/>
    <property type="project" value="UniProtKB-SubCell"/>
</dbReference>
<feature type="transmembrane region" description="Helical" evidence="9">
    <location>
        <begin position="48"/>
        <end position="78"/>
    </location>
</feature>
<dbReference type="SUPFAM" id="SSF103473">
    <property type="entry name" value="MFS general substrate transporter"/>
    <property type="match status" value="1"/>
</dbReference>
<name>A0A2S6CM34_9PEZI</name>
<dbReference type="PROSITE" id="PS00217">
    <property type="entry name" value="SUGAR_TRANSPORT_2"/>
    <property type="match status" value="1"/>
</dbReference>
<feature type="transmembrane region" description="Helical" evidence="9">
    <location>
        <begin position="347"/>
        <end position="367"/>
    </location>
</feature>
<evidence type="ECO:0000259" key="10">
    <source>
        <dbReference type="PROSITE" id="PS50850"/>
    </source>
</evidence>
<dbReference type="Gene3D" id="1.20.1250.20">
    <property type="entry name" value="MFS general substrate transporter like domains"/>
    <property type="match status" value="1"/>
</dbReference>
<dbReference type="EMBL" id="PNEN01000211">
    <property type="protein sequence ID" value="PPJ60750.1"/>
    <property type="molecule type" value="Genomic_DNA"/>
</dbReference>
<feature type="transmembrane region" description="Helical" evidence="9">
    <location>
        <begin position="98"/>
        <end position="119"/>
    </location>
</feature>
<feature type="transmembrane region" description="Helical" evidence="9">
    <location>
        <begin position="402"/>
        <end position="425"/>
    </location>
</feature>
<dbReference type="InterPro" id="IPR003663">
    <property type="entry name" value="Sugar/inositol_transpt"/>
</dbReference>
<dbReference type="Pfam" id="PF00083">
    <property type="entry name" value="Sugar_tr"/>
    <property type="match status" value="1"/>
</dbReference>
<evidence type="ECO:0000256" key="2">
    <source>
        <dbReference type="ARBA" id="ARBA00010992"/>
    </source>
</evidence>
<accession>A0A2S6CM34</accession>
<evidence type="ECO:0000256" key="4">
    <source>
        <dbReference type="ARBA" id="ARBA00022597"/>
    </source>
</evidence>
<dbReference type="InterPro" id="IPR036259">
    <property type="entry name" value="MFS_trans_sf"/>
</dbReference>
<keyword evidence="3 8" id="KW-0813">Transport</keyword>
<protein>
    <recommendedName>
        <fullName evidence="10">Major facilitator superfamily (MFS) profile domain-containing protein</fullName>
    </recommendedName>
</protein>
<feature type="transmembrane region" description="Helical" evidence="9">
    <location>
        <begin position="218"/>
        <end position="241"/>
    </location>
</feature>
<dbReference type="FunFam" id="1.20.1250.20:FF:000254">
    <property type="entry name" value="MAL31p Maltose permease"/>
    <property type="match status" value="1"/>
</dbReference>
<dbReference type="InterPro" id="IPR020846">
    <property type="entry name" value="MFS_dom"/>
</dbReference>
<dbReference type="Proteomes" id="UP000237631">
    <property type="component" value="Unassembled WGS sequence"/>
</dbReference>
<keyword evidence="5 9" id="KW-0812">Transmembrane</keyword>
<sequence length="535" mass="59084">MLVDEKNNSSAMHVESLDDKKHVEIAQDAAAAEHSQTFWQAIKSEPKAVLWSVAVSTAIIMEGYDIVLVTSLFGQPAFAERYGSYVASSTTGKWQIPAPWQSALGAAPTIGAVAGAFLNGWLTHKFGYRKVLLASLVAITAFIFLLFFATNLAMLLIGLVLCGLPWGVFATMAPAYASEVCSLTLRGYMTVYVNLCWAFGQLIAAGVLEGFATSTSQWAYRVPFALQWIFPVPLFLLIWFCPESPWWLVRRGRTEEAAHALRRLASKSSSTTTPEDTIALIKHTNQLEDEVQSGTSYWSCFKGVDLRRTEIVCMAFAAQIWCGSPLGGSPTYFFLQAGVPTSTAFKFSVGGLGLASLGTMISWFLLSRIGRRTLYVWGMALLTGCLLITGIVAATFQGSTSSYIQAGFVMAWLLIYYLTVGPVCYAIISETSAVRLRNKSVCLSRISYYICQVIGNVIQPYMVNPGNANWKGKSALFWAGTSAIFFIWTYFRLPETKDRSYEELNVLFQEGVSARKFSKVIVDPYAERSERIKQE</sequence>
<feature type="transmembrane region" description="Helical" evidence="9">
    <location>
        <begin position="189"/>
        <end position="212"/>
    </location>
</feature>
<evidence type="ECO:0000256" key="7">
    <source>
        <dbReference type="ARBA" id="ARBA00023136"/>
    </source>
</evidence>
<evidence type="ECO:0000256" key="1">
    <source>
        <dbReference type="ARBA" id="ARBA00004141"/>
    </source>
</evidence>
<reference evidence="12" key="1">
    <citation type="journal article" date="2017" name="bioRxiv">
        <title>Conservation of a gene cluster reveals novel cercosporin biosynthetic mechanisms and extends production to the genus Colletotrichum.</title>
        <authorList>
            <person name="de Jonge R."/>
            <person name="Ebert M.K."/>
            <person name="Huitt-Roehl C.R."/>
            <person name="Pal P."/>
            <person name="Suttle J.C."/>
            <person name="Spanner R.E."/>
            <person name="Neubauer J.D."/>
            <person name="Jurick W.M.II."/>
            <person name="Stott K.A."/>
            <person name="Secor G.A."/>
            <person name="Thomma B.P.H.J."/>
            <person name="Van de Peer Y."/>
            <person name="Townsend C.A."/>
            <person name="Bolton M.D."/>
        </authorList>
    </citation>
    <scope>NUCLEOTIDE SEQUENCE [LARGE SCALE GENOMIC DNA]</scope>
    <source>
        <strain evidence="12">CBS538.71</strain>
    </source>
</reference>
<gene>
    <name evidence="11" type="ORF">CBER1_02372</name>
</gene>
<feature type="transmembrane region" description="Helical" evidence="9">
    <location>
        <begin position="475"/>
        <end position="491"/>
    </location>
</feature>
<comment type="caution">
    <text evidence="11">The sequence shown here is derived from an EMBL/GenBank/DDBJ whole genome shotgun (WGS) entry which is preliminary data.</text>
</comment>
<dbReference type="InterPro" id="IPR050360">
    <property type="entry name" value="MFS_Sugar_Transporters"/>
</dbReference>
<dbReference type="PANTHER" id="PTHR48022">
    <property type="entry name" value="PLASTIDIC GLUCOSE TRANSPORTER 4"/>
    <property type="match status" value="1"/>
</dbReference>
<dbReference type="OrthoDB" id="6612291at2759"/>
<keyword evidence="4" id="KW-0762">Sugar transport</keyword>
<evidence type="ECO:0000256" key="8">
    <source>
        <dbReference type="RuleBase" id="RU003346"/>
    </source>
</evidence>
<organism evidence="11 12">
    <name type="scientific">Cercospora berteroae</name>
    <dbReference type="NCBI Taxonomy" id="357750"/>
    <lineage>
        <taxon>Eukaryota</taxon>
        <taxon>Fungi</taxon>
        <taxon>Dikarya</taxon>
        <taxon>Ascomycota</taxon>
        <taxon>Pezizomycotina</taxon>
        <taxon>Dothideomycetes</taxon>
        <taxon>Dothideomycetidae</taxon>
        <taxon>Mycosphaerellales</taxon>
        <taxon>Mycosphaerellaceae</taxon>
        <taxon>Cercospora</taxon>
    </lineage>
</organism>
<dbReference type="AlphaFoldDB" id="A0A2S6CM34"/>
<feature type="domain" description="Major facilitator superfamily (MFS) profile" evidence="10">
    <location>
        <begin position="51"/>
        <end position="497"/>
    </location>
</feature>
<comment type="similarity">
    <text evidence="2 8">Belongs to the major facilitator superfamily. Sugar transporter (TC 2.A.1.1) family.</text>
</comment>
<evidence type="ECO:0000256" key="5">
    <source>
        <dbReference type="ARBA" id="ARBA00022692"/>
    </source>
</evidence>
<dbReference type="PANTHER" id="PTHR48022:SF83">
    <property type="entry name" value="MAJOR FACILITATOR SUPERFAMILY (MFS) PROFILE DOMAIN-CONTAINING PROTEIN"/>
    <property type="match status" value="1"/>
</dbReference>
<dbReference type="InterPro" id="IPR005829">
    <property type="entry name" value="Sugar_transporter_CS"/>
</dbReference>
<feature type="transmembrane region" description="Helical" evidence="9">
    <location>
        <begin position="311"/>
        <end position="335"/>
    </location>
</feature>
<keyword evidence="12" id="KW-1185">Reference proteome</keyword>
<evidence type="ECO:0000256" key="9">
    <source>
        <dbReference type="SAM" id="Phobius"/>
    </source>
</evidence>
<evidence type="ECO:0000313" key="11">
    <source>
        <dbReference type="EMBL" id="PPJ60750.1"/>
    </source>
</evidence>
<feature type="transmembrane region" description="Helical" evidence="9">
    <location>
        <begin position="446"/>
        <end position="463"/>
    </location>
</feature>
<dbReference type="InterPro" id="IPR005828">
    <property type="entry name" value="MFS_sugar_transport-like"/>
</dbReference>
<comment type="subcellular location">
    <subcellularLocation>
        <location evidence="1">Membrane</location>
        <topology evidence="1">Multi-pass membrane protein</topology>
    </subcellularLocation>
</comment>
<proteinExistence type="inferred from homology"/>
<dbReference type="GO" id="GO:0005351">
    <property type="term" value="F:carbohydrate:proton symporter activity"/>
    <property type="evidence" value="ECO:0007669"/>
    <property type="project" value="TreeGrafter"/>
</dbReference>
<evidence type="ECO:0000256" key="3">
    <source>
        <dbReference type="ARBA" id="ARBA00022448"/>
    </source>
</evidence>
<keyword evidence="7 9" id="KW-0472">Membrane</keyword>
<evidence type="ECO:0000313" key="12">
    <source>
        <dbReference type="Proteomes" id="UP000237631"/>
    </source>
</evidence>